<reference evidence="3" key="1">
    <citation type="submission" date="2021-02" db="EMBL/GenBank/DDBJ databases">
        <authorList>
            <person name="Palmer J.M."/>
        </authorList>
    </citation>
    <scope>NUCLEOTIDE SEQUENCE</scope>
    <source>
        <strain evidence="3">SCRP23</strain>
    </source>
</reference>
<dbReference type="Proteomes" id="UP000693981">
    <property type="component" value="Unassembled WGS sequence"/>
</dbReference>
<evidence type="ECO:0000256" key="2">
    <source>
        <dbReference type="SAM" id="MobiDB-lite"/>
    </source>
</evidence>
<dbReference type="PANTHER" id="PTHR35796:SF3">
    <property type="entry name" value="BHLH DOMAIN-CONTAINING PROTEIN"/>
    <property type="match status" value="1"/>
</dbReference>
<evidence type="ECO:0000313" key="3">
    <source>
        <dbReference type="EMBL" id="KAG7382691.1"/>
    </source>
</evidence>
<evidence type="ECO:0000256" key="1">
    <source>
        <dbReference type="SAM" id="Coils"/>
    </source>
</evidence>
<protein>
    <recommendedName>
        <fullName evidence="5">M96 mating-specific protein family</fullName>
    </recommendedName>
</protein>
<feature type="coiled-coil region" evidence="1">
    <location>
        <begin position="73"/>
        <end position="100"/>
    </location>
</feature>
<feature type="compositionally biased region" description="Basic residues" evidence="2">
    <location>
        <begin position="55"/>
        <end position="64"/>
    </location>
</feature>
<dbReference type="OrthoDB" id="101408at2759"/>
<proteinExistence type="predicted"/>
<evidence type="ECO:0008006" key="5">
    <source>
        <dbReference type="Google" id="ProtNLM"/>
    </source>
</evidence>
<accession>A0A8T1VNF7</accession>
<comment type="caution">
    <text evidence="3">The sequence shown here is derived from an EMBL/GenBank/DDBJ whole genome shotgun (WGS) entry which is preliminary data.</text>
</comment>
<evidence type="ECO:0000313" key="4">
    <source>
        <dbReference type="Proteomes" id="UP000693981"/>
    </source>
</evidence>
<feature type="compositionally biased region" description="Low complexity" evidence="2">
    <location>
        <begin position="25"/>
        <end position="37"/>
    </location>
</feature>
<sequence>MSFLLDVDEGATLEATLAFVDSWGSTTTDSSSSSSSSPPARCATPQQRQQEKHKSVTKKPRRKYPNSSSTVLQRRKKAEILALRAQVDQLEMQLLQLQKFPTGNSEIQDKKTLFSDEGPFGPLNWADVAARQYQYRLESEKTNQKLKAILANQVKVQDALRTIVQKSSVIQDMDFVWAEPCRPLVEAPNTMEQLARRVERLYLQADEVFPSNQESAISARATVNQNHPFGKALELASTTPMKCSLEKANDTLWNWFSKAKTLRNEPNLLERSYTLELKSDIGTLEFIKQNFVRRYKEANRVVIIWADSLRLPSHGMQFRNETWMLVTRAADDPQNSSVLRTFQQLYMDYQGSNLVKGAAAAAQESAFEVLGNMYRRFMQAQQNDMIEQTRRVTAIPEVSV</sequence>
<name>A0A8T1VNF7_9STRA</name>
<dbReference type="EMBL" id="JAGDFL010000704">
    <property type="protein sequence ID" value="KAG7382691.1"/>
    <property type="molecule type" value="Genomic_DNA"/>
</dbReference>
<dbReference type="AlphaFoldDB" id="A0A8T1VNF7"/>
<keyword evidence="1" id="KW-0175">Coiled coil</keyword>
<organism evidence="3 4">
    <name type="scientific">Phytophthora boehmeriae</name>
    <dbReference type="NCBI Taxonomy" id="109152"/>
    <lineage>
        <taxon>Eukaryota</taxon>
        <taxon>Sar</taxon>
        <taxon>Stramenopiles</taxon>
        <taxon>Oomycota</taxon>
        <taxon>Peronosporomycetes</taxon>
        <taxon>Peronosporales</taxon>
        <taxon>Peronosporaceae</taxon>
        <taxon>Phytophthora</taxon>
    </lineage>
</organism>
<feature type="region of interest" description="Disordered" evidence="2">
    <location>
        <begin position="24"/>
        <end position="70"/>
    </location>
</feature>
<gene>
    <name evidence="3" type="ORF">PHYBOEH_010387</name>
</gene>
<keyword evidence="4" id="KW-1185">Reference proteome</keyword>
<dbReference type="PANTHER" id="PTHR35796">
    <property type="entry name" value="HYPOTHETICAL CYTOSOLIC PROTEIN"/>
    <property type="match status" value="1"/>
</dbReference>